<evidence type="ECO:0000256" key="1">
    <source>
        <dbReference type="ARBA" id="ARBA00023015"/>
    </source>
</evidence>
<keyword evidence="6" id="KW-1185">Reference proteome</keyword>
<feature type="domain" description="Large ribosomal subunit protein bL12 C-terminal" evidence="4">
    <location>
        <begin position="8"/>
        <end position="42"/>
    </location>
</feature>
<dbReference type="PANTHER" id="PTHR15348">
    <property type="entry name" value="AT-RICH INTERACTIVE DOMAIN-CONTAINING PROTEIN ARID DOMAIN- CONTAINING PROTEIN DEAD RINGER PROTEIN B-CELL REGULATOR OF IGH TRANSCRIPTION BRIGHT"/>
    <property type="match status" value="1"/>
</dbReference>
<proteinExistence type="predicted"/>
<dbReference type="GO" id="GO:0003735">
    <property type="term" value="F:structural constituent of ribosome"/>
    <property type="evidence" value="ECO:0007669"/>
    <property type="project" value="InterPro"/>
</dbReference>
<dbReference type="EMBL" id="JAEFBJ010000011">
    <property type="protein sequence ID" value="KAG7557078.1"/>
    <property type="molecule type" value="Genomic_DNA"/>
</dbReference>
<dbReference type="Pfam" id="PF00542">
    <property type="entry name" value="Ribosomal_L12"/>
    <property type="match status" value="1"/>
</dbReference>
<name>A0A8T1ZG28_ARASU</name>
<dbReference type="PANTHER" id="PTHR15348:SF17">
    <property type="entry name" value="AT-RICH INTERACTIVE DOMAIN-CONTAINING PROTEIN 5"/>
    <property type="match status" value="1"/>
</dbReference>
<reference evidence="5 6" key="1">
    <citation type="submission" date="2020-12" db="EMBL/GenBank/DDBJ databases">
        <title>Concerted genomic and epigenomic changes stabilize Arabidopsis allopolyploids.</title>
        <authorList>
            <person name="Chen Z."/>
        </authorList>
    </citation>
    <scope>NUCLEOTIDE SEQUENCE [LARGE SCALE GENOMIC DNA]</scope>
    <source>
        <strain evidence="5">As9502</strain>
        <tissue evidence="5">Leaf</tissue>
    </source>
</reference>
<evidence type="ECO:0000313" key="5">
    <source>
        <dbReference type="EMBL" id="KAG7557078.1"/>
    </source>
</evidence>
<dbReference type="InterPro" id="IPR013823">
    <property type="entry name" value="Ribosomal_bL12_C"/>
</dbReference>
<keyword evidence="3" id="KW-0539">Nucleus</keyword>
<keyword evidence="1" id="KW-0805">Transcription regulation</keyword>
<comment type="caution">
    <text evidence="5">The sequence shown here is derived from an EMBL/GenBank/DDBJ whole genome shotgun (WGS) entry which is preliminary data.</text>
</comment>
<evidence type="ECO:0000256" key="3">
    <source>
        <dbReference type="ARBA" id="ARBA00023242"/>
    </source>
</evidence>
<dbReference type="Proteomes" id="UP000694251">
    <property type="component" value="Chromosome 11"/>
</dbReference>
<evidence type="ECO:0000259" key="4">
    <source>
        <dbReference type="Pfam" id="PF00542"/>
    </source>
</evidence>
<dbReference type="AlphaFoldDB" id="A0A8T1ZG28"/>
<dbReference type="InterPro" id="IPR045147">
    <property type="entry name" value="ARI3A/B/C"/>
</dbReference>
<evidence type="ECO:0000256" key="2">
    <source>
        <dbReference type="ARBA" id="ARBA00023163"/>
    </source>
</evidence>
<evidence type="ECO:0000313" key="6">
    <source>
        <dbReference type="Proteomes" id="UP000694251"/>
    </source>
</evidence>
<keyword evidence="2" id="KW-0804">Transcription</keyword>
<keyword evidence="5" id="KW-0687">Ribonucleoprotein</keyword>
<dbReference type="GO" id="GO:0006357">
    <property type="term" value="P:regulation of transcription by RNA polymerase II"/>
    <property type="evidence" value="ECO:0007669"/>
    <property type="project" value="InterPro"/>
</dbReference>
<sequence length="107" mass="12376">MIKLNELESFTDLGLKEAKALVEKTPAILKARLCKKKAREVDEAGTLEDQEEFIKDVKAFHKENFLEFKSPKFYGQPLNCFKDDLTKTPVLWWRFDATGTNEKATHL</sequence>
<dbReference type="GO" id="GO:0005840">
    <property type="term" value="C:ribosome"/>
    <property type="evidence" value="ECO:0007669"/>
    <property type="project" value="UniProtKB-KW"/>
</dbReference>
<dbReference type="OrthoDB" id="338531at2759"/>
<dbReference type="GO" id="GO:0003677">
    <property type="term" value="F:DNA binding"/>
    <property type="evidence" value="ECO:0007669"/>
    <property type="project" value="TreeGrafter"/>
</dbReference>
<keyword evidence="5" id="KW-0689">Ribosomal protein</keyword>
<organism evidence="5 6">
    <name type="scientific">Arabidopsis suecica</name>
    <name type="common">Swedish thale-cress</name>
    <name type="synonym">Cardaminopsis suecica</name>
    <dbReference type="NCBI Taxonomy" id="45249"/>
    <lineage>
        <taxon>Eukaryota</taxon>
        <taxon>Viridiplantae</taxon>
        <taxon>Streptophyta</taxon>
        <taxon>Embryophyta</taxon>
        <taxon>Tracheophyta</taxon>
        <taxon>Spermatophyta</taxon>
        <taxon>Magnoliopsida</taxon>
        <taxon>eudicotyledons</taxon>
        <taxon>Gunneridae</taxon>
        <taxon>Pentapetalae</taxon>
        <taxon>rosids</taxon>
        <taxon>malvids</taxon>
        <taxon>Brassicales</taxon>
        <taxon>Brassicaceae</taxon>
        <taxon>Camelineae</taxon>
        <taxon>Arabidopsis</taxon>
    </lineage>
</organism>
<accession>A0A8T1ZG28</accession>
<gene>
    <name evidence="5" type="ORF">ISN44_As11g030780</name>
</gene>
<dbReference type="GO" id="GO:0005634">
    <property type="term" value="C:nucleus"/>
    <property type="evidence" value="ECO:0007669"/>
    <property type="project" value="TreeGrafter"/>
</dbReference>
<dbReference type="GO" id="GO:0006412">
    <property type="term" value="P:translation"/>
    <property type="evidence" value="ECO:0007669"/>
    <property type="project" value="InterPro"/>
</dbReference>
<protein>
    <submittedName>
        <fullName evidence="5">Ribosomal protein L7/L12 C-terminal/adaptor protein ClpS-like</fullName>
    </submittedName>
</protein>